<reference evidence="1" key="1">
    <citation type="journal article" date="2015" name="Nature">
        <title>Complex archaea that bridge the gap between prokaryotes and eukaryotes.</title>
        <authorList>
            <person name="Spang A."/>
            <person name="Saw J.H."/>
            <person name="Jorgensen S.L."/>
            <person name="Zaremba-Niedzwiedzka K."/>
            <person name="Martijn J."/>
            <person name="Lind A.E."/>
            <person name="van Eijk R."/>
            <person name="Schleper C."/>
            <person name="Guy L."/>
            <person name="Ettema T.J."/>
        </authorList>
    </citation>
    <scope>NUCLEOTIDE SEQUENCE</scope>
</reference>
<dbReference type="EMBL" id="LAZR01017759">
    <property type="protein sequence ID" value="KKL99078.1"/>
    <property type="molecule type" value="Genomic_DNA"/>
</dbReference>
<protein>
    <submittedName>
        <fullName evidence="1">Uncharacterized protein</fullName>
    </submittedName>
</protein>
<sequence>HPLEPSTEAKTFDQIRQEAATNGLELTRTASNTFVVRDRATGHELFKGATKEEAEAFINKSGQDGTVVIDGNVPIDTDIPGNVMPPPPPGLRVNEPFDFPPNTKVGTIIDFMQSTRAGALITPFGHFASALDNILGTKVFSEVFLRTQEPKGRSISRALPWLRNLQGIEKIATDAKLSPAELEVAFQYVETMNLKEMLGDPKKGQGLLKSRRVNENEISSAELLKELDVGTQRLYEYIRTRNRLFFEEARDLKIDVKDLDPTIKRAIEVELIDSKDMTPNEMAGVQIFDFIRTQDLNDMSLYVVSRLVEAERGGSLSRADFAARNKMTLAQIKFALEIEKIQADVAKIPDVPIDDIQLIRGFMAHYAEQQTATLEGSLLGQGGASREMAFVSAMIRSGETDPYKMNPIAVTARYIRNAFNAVEFNDAWNSASRYVDKELGGKFGKDGTTASLIARSYLTEIRGIPAASTKYTRMITEAFFKKMGWEMDPNILRTLVDMQLAFTNAAFMGARPGLAGRDIVTTSSFHYSRFGGVRGKRTMRALTLATLAAKRGEMKQLRDAGELPSIGIIEYETAAQLEASAVGKIMGGLPKATKRIAEIGLTLSLQRNAYEFSYVGILLEAKETALKGINDIVDAGFTREAKAKAYKEIGLDTYNLETKKAFDQFINSGEYERAANFLGQQTAREILGVYGRGNHPWGWGTTSGRLVTHYGTWPANAMAFMLAGMSRGSKAQRLAFATRFAMTQAGLALASDAVGLNIHSWLILPGLFFVGGPAVQTADLILESLTGYGTDKDRARKRLKRLLPAWDDPRSMFVPFSYVLGDLIFAVENADNPIEFFGRGFAIPLKEGRSWLDDF</sequence>
<name>A0A0F9GJT9_9ZZZZ</name>
<gene>
    <name evidence="1" type="ORF">LCGC14_1818030</name>
</gene>
<feature type="non-terminal residue" evidence="1">
    <location>
        <position position="1"/>
    </location>
</feature>
<accession>A0A0F9GJT9</accession>
<proteinExistence type="predicted"/>
<evidence type="ECO:0000313" key="1">
    <source>
        <dbReference type="EMBL" id="KKL99078.1"/>
    </source>
</evidence>
<comment type="caution">
    <text evidence="1">The sequence shown here is derived from an EMBL/GenBank/DDBJ whole genome shotgun (WGS) entry which is preliminary data.</text>
</comment>
<dbReference type="AlphaFoldDB" id="A0A0F9GJT9"/>
<organism evidence="1">
    <name type="scientific">marine sediment metagenome</name>
    <dbReference type="NCBI Taxonomy" id="412755"/>
    <lineage>
        <taxon>unclassified sequences</taxon>
        <taxon>metagenomes</taxon>
        <taxon>ecological metagenomes</taxon>
    </lineage>
</organism>